<feature type="transmembrane region" description="Helical" evidence="1">
    <location>
        <begin position="12"/>
        <end position="33"/>
    </location>
</feature>
<keyword evidence="1" id="KW-0472">Membrane</keyword>
<reference evidence="2 3" key="1">
    <citation type="submission" date="2019-06" db="EMBL/GenBank/DDBJ databases">
        <authorList>
            <person name="Jiang L."/>
        </authorList>
    </citation>
    <scope>NUCLEOTIDE SEQUENCE [LARGE SCALE GENOMIC DNA]</scope>
    <source>
        <strain evidence="2 3">YIM 48858</strain>
    </source>
</reference>
<accession>A0A5C4NBE6</accession>
<gene>
    <name evidence="2" type="ORF">FHG71_18390</name>
</gene>
<protein>
    <submittedName>
        <fullName evidence="2">Uncharacterized protein</fullName>
    </submittedName>
</protein>
<dbReference type="EMBL" id="VDFV01000042">
    <property type="protein sequence ID" value="TNC64494.1"/>
    <property type="molecule type" value="Genomic_DNA"/>
</dbReference>
<proteinExistence type="predicted"/>
<organism evidence="2 3">
    <name type="scientific">Rubellimicrobium roseum</name>
    <dbReference type="NCBI Taxonomy" id="687525"/>
    <lineage>
        <taxon>Bacteria</taxon>
        <taxon>Pseudomonadati</taxon>
        <taxon>Pseudomonadota</taxon>
        <taxon>Alphaproteobacteria</taxon>
        <taxon>Rhodobacterales</taxon>
        <taxon>Roseobacteraceae</taxon>
        <taxon>Rubellimicrobium</taxon>
    </lineage>
</organism>
<sequence length="105" mass="11391">MPHLIRLYIRNVALGFGLALAFVALLIGFDVAGLRHLVLGTEMGWLGGVMLVMFNGIVFAGVQFGVAVMRMAEPEDEGPRGGTRLPLQAVPVPVRRDPARPVRRT</sequence>
<name>A0A5C4NBE6_9RHOB</name>
<dbReference type="OrthoDB" id="8115457at2"/>
<keyword evidence="3" id="KW-1185">Reference proteome</keyword>
<evidence type="ECO:0000313" key="2">
    <source>
        <dbReference type="EMBL" id="TNC64494.1"/>
    </source>
</evidence>
<feature type="transmembrane region" description="Helical" evidence="1">
    <location>
        <begin position="45"/>
        <end position="68"/>
    </location>
</feature>
<comment type="caution">
    <text evidence="2">The sequence shown here is derived from an EMBL/GenBank/DDBJ whole genome shotgun (WGS) entry which is preliminary data.</text>
</comment>
<keyword evidence="1" id="KW-1133">Transmembrane helix</keyword>
<dbReference type="AlphaFoldDB" id="A0A5C4NBE6"/>
<dbReference type="RefSeq" id="WP_139083158.1">
    <property type="nucleotide sequence ID" value="NZ_VDFV01000042.1"/>
</dbReference>
<evidence type="ECO:0000313" key="3">
    <source>
        <dbReference type="Proteomes" id="UP000305709"/>
    </source>
</evidence>
<evidence type="ECO:0000256" key="1">
    <source>
        <dbReference type="SAM" id="Phobius"/>
    </source>
</evidence>
<keyword evidence="1" id="KW-0812">Transmembrane</keyword>
<dbReference type="Proteomes" id="UP000305709">
    <property type="component" value="Unassembled WGS sequence"/>
</dbReference>